<sequence>MDKEVEVLSKFLSDRDQKIFRAVIRDPIAFEVLKKLFEDPDNAEKYLILIRDNVHAIFIAARLAESIGRHLDEDDEEKCLNIFLRSLSYLDNFRDRKTAYDVFEIVREAVESRIVMKKYESASKLLSIFQNLGLKNCLKKLVFHAMEVADSGDHARAVRILDLLPNCDEVLSAKAYVLVEWGKKLSASNPEEALRMIEEALKIQDVPSARVIMAEIFENLGNYEKAYEIYKAIKNQPSIEKRLARLLMEWGEESKDLKKLEEAKFLAANDPVMLEEIERRIRKIKC</sequence>
<protein>
    <recommendedName>
        <fullName evidence="2">Tetratricopeptide repeat protein</fullName>
    </recommendedName>
</protein>
<accession>A0A7J2TI42</accession>
<organism evidence="1">
    <name type="scientific">Archaeoglobus fulgidus</name>
    <dbReference type="NCBI Taxonomy" id="2234"/>
    <lineage>
        <taxon>Archaea</taxon>
        <taxon>Methanobacteriati</taxon>
        <taxon>Methanobacteriota</taxon>
        <taxon>Archaeoglobi</taxon>
        <taxon>Archaeoglobales</taxon>
        <taxon>Archaeoglobaceae</taxon>
        <taxon>Archaeoglobus</taxon>
    </lineage>
</organism>
<evidence type="ECO:0000313" key="1">
    <source>
        <dbReference type="EMBL" id="HEH35215.1"/>
    </source>
</evidence>
<proteinExistence type="predicted"/>
<comment type="caution">
    <text evidence="1">The sequence shown here is derived from an EMBL/GenBank/DDBJ whole genome shotgun (WGS) entry which is preliminary data.</text>
</comment>
<reference evidence="1" key="1">
    <citation type="journal article" date="2020" name="mSystems">
        <title>Genome- and Community-Level Interaction Insights into Carbon Utilization and Element Cycling Functions of Hydrothermarchaeota in Hydrothermal Sediment.</title>
        <authorList>
            <person name="Zhou Z."/>
            <person name="Liu Y."/>
            <person name="Xu W."/>
            <person name="Pan J."/>
            <person name="Luo Z.H."/>
            <person name="Li M."/>
        </authorList>
    </citation>
    <scope>NUCLEOTIDE SEQUENCE [LARGE SCALE GENOMIC DNA]</scope>
    <source>
        <strain evidence="1">SpSt-26</strain>
    </source>
</reference>
<dbReference type="InterPro" id="IPR011990">
    <property type="entry name" value="TPR-like_helical_dom_sf"/>
</dbReference>
<dbReference type="Gene3D" id="1.25.40.10">
    <property type="entry name" value="Tetratricopeptide repeat domain"/>
    <property type="match status" value="1"/>
</dbReference>
<name>A0A7J2TI42_ARCFL</name>
<gene>
    <name evidence="1" type="ORF">ENP88_03490</name>
</gene>
<dbReference type="SUPFAM" id="SSF48452">
    <property type="entry name" value="TPR-like"/>
    <property type="match status" value="1"/>
</dbReference>
<evidence type="ECO:0008006" key="2">
    <source>
        <dbReference type="Google" id="ProtNLM"/>
    </source>
</evidence>
<dbReference type="EMBL" id="DSLA01000056">
    <property type="protein sequence ID" value="HEH35215.1"/>
    <property type="molecule type" value="Genomic_DNA"/>
</dbReference>
<dbReference type="AlphaFoldDB" id="A0A7J2TI42"/>